<evidence type="ECO:0000256" key="5">
    <source>
        <dbReference type="ARBA" id="ARBA00023136"/>
    </source>
</evidence>
<feature type="domain" description="PspC-related ToastRack" evidence="11">
    <location>
        <begin position="517"/>
        <end position="621"/>
    </location>
</feature>
<dbReference type="Pfam" id="PF04024">
    <property type="entry name" value="PspC"/>
    <property type="match status" value="2"/>
</dbReference>
<dbReference type="Pfam" id="PF22571">
    <property type="entry name" value="LiaI-LiaF-TM_PspC"/>
    <property type="match status" value="1"/>
</dbReference>
<dbReference type="Gene3D" id="2.160.20.120">
    <property type="match status" value="1"/>
</dbReference>
<evidence type="ECO:0000256" key="2">
    <source>
        <dbReference type="ARBA" id="ARBA00022475"/>
    </source>
</evidence>
<organism evidence="12 13">
    <name type="scientific">Hymenobacter lapidiphilus</name>
    <dbReference type="NCBI Taxonomy" id="2608003"/>
    <lineage>
        <taxon>Bacteria</taxon>
        <taxon>Pseudomonadati</taxon>
        <taxon>Bacteroidota</taxon>
        <taxon>Cytophagia</taxon>
        <taxon>Cytophagales</taxon>
        <taxon>Hymenobacteraceae</taxon>
        <taxon>Hymenobacter</taxon>
    </lineage>
</organism>
<feature type="domain" description="Phage shock protein PspC N-terminal" evidence="8">
    <location>
        <begin position="231"/>
        <end position="288"/>
    </location>
</feature>
<evidence type="ECO:0000256" key="7">
    <source>
        <dbReference type="SAM" id="Phobius"/>
    </source>
</evidence>
<evidence type="ECO:0000259" key="9">
    <source>
        <dbReference type="Pfam" id="PF10988"/>
    </source>
</evidence>
<evidence type="ECO:0000256" key="3">
    <source>
        <dbReference type="ARBA" id="ARBA00022692"/>
    </source>
</evidence>
<keyword evidence="3 7" id="KW-0812">Transmembrane</keyword>
<gene>
    <name evidence="12" type="ORF">HW554_03820</name>
</gene>
<dbReference type="InterPro" id="IPR007168">
    <property type="entry name" value="Phageshock_PspC_N"/>
</dbReference>
<name>A0A7Y7PM49_9BACT</name>
<feature type="domain" description="Putative auto-transporter adhesin head GIN" evidence="9">
    <location>
        <begin position="677"/>
        <end position="864"/>
    </location>
</feature>
<keyword evidence="4 7" id="KW-1133">Transmembrane helix</keyword>
<keyword evidence="2" id="KW-1003">Cell membrane</keyword>
<protein>
    <submittedName>
        <fullName evidence="12">PspC domain-containing protein</fullName>
    </submittedName>
</protein>
<evidence type="ECO:0000259" key="10">
    <source>
        <dbReference type="Pfam" id="PF22571"/>
    </source>
</evidence>
<evidence type="ECO:0000256" key="4">
    <source>
        <dbReference type="ARBA" id="ARBA00022989"/>
    </source>
</evidence>
<accession>A0A7Y7PM49</accession>
<feature type="domain" description="PspC-related transmembrane region" evidence="10">
    <location>
        <begin position="332"/>
        <end position="465"/>
    </location>
</feature>
<evidence type="ECO:0000256" key="1">
    <source>
        <dbReference type="ARBA" id="ARBA00004162"/>
    </source>
</evidence>
<feature type="transmembrane region" description="Helical" evidence="7">
    <location>
        <begin position="258"/>
        <end position="285"/>
    </location>
</feature>
<dbReference type="PANTHER" id="PTHR33885:SF3">
    <property type="entry name" value="PHAGE SHOCK PROTEIN C"/>
    <property type="match status" value="1"/>
</dbReference>
<dbReference type="Pfam" id="PF22744">
    <property type="entry name" value="Toast-rack_PspC-Cterm"/>
    <property type="match status" value="1"/>
</dbReference>
<evidence type="ECO:0000256" key="6">
    <source>
        <dbReference type="SAM" id="MobiDB-lite"/>
    </source>
</evidence>
<comment type="caution">
    <text evidence="12">The sequence shown here is derived from an EMBL/GenBank/DDBJ whole genome shotgun (WGS) entry which is preliminary data.</text>
</comment>
<evidence type="ECO:0000259" key="8">
    <source>
        <dbReference type="Pfam" id="PF04024"/>
    </source>
</evidence>
<dbReference type="InterPro" id="IPR052027">
    <property type="entry name" value="PspC"/>
</dbReference>
<keyword evidence="5 7" id="KW-0472">Membrane</keyword>
<proteinExistence type="predicted"/>
<dbReference type="PANTHER" id="PTHR33885">
    <property type="entry name" value="PHAGE SHOCK PROTEIN C"/>
    <property type="match status" value="1"/>
</dbReference>
<feature type="region of interest" description="Disordered" evidence="6">
    <location>
        <begin position="109"/>
        <end position="138"/>
    </location>
</feature>
<keyword evidence="13" id="KW-1185">Reference proteome</keyword>
<dbReference type="AlphaFoldDB" id="A0A7Y7PM49"/>
<dbReference type="InterPro" id="IPR054321">
    <property type="entry name" value="PspC-rel_TM"/>
</dbReference>
<feature type="transmembrane region" description="Helical" evidence="7">
    <location>
        <begin position="166"/>
        <end position="186"/>
    </location>
</feature>
<feature type="transmembrane region" description="Helical" evidence="7">
    <location>
        <begin position="359"/>
        <end position="382"/>
    </location>
</feature>
<feature type="transmembrane region" description="Helical" evidence="7">
    <location>
        <begin position="438"/>
        <end position="459"/>
    </location>
</feature>
<feature type="domain" description="Phage shock protein PspC N-terminal" evidence="8">
    <location>
        <begin position="139"/>
        <end position="217"/>
    </location>
</feature>
<dbReference type="InterPro" id="IPR021255">
    <property type="entry name" value="DUF2807"/>
</dbReference>
<dbReference type="EMBL" id="JABKAU010000005">
    <property type="protein sequence ID" value="NVO30325.1"/>
    <property type="molecule type" value="Genomic_DNA"/>
</dbReference>
<reference evidence="12 13" key="1">
    <citation type="submission" date="2020-05" db="EMBL/GenBank/DDBJ databases">
        <title>Hymenobacter terrestris sp. nov. and Hymenobacter lapidiphilus sp. nov., isolated from regoliths in Antarctica.</title>
        <authorList>
            <person name="Sedlacek I."/>
            <person name="Pantucek R."/>
            <person name="Zeman M."/>
            <person name="Holochova P."/>
            <person name="Kralova S."/>
            <person name="Stankova E."/>
            <person name="Sedo O."/>
            <person name="Micenkova L."/>
            <person name="Svec P."/>
            <person name="Gupta V."/>
            <person name="Sood U."/>
            <person name="Korpole U.S."/>
            <person name="Lal R."/>
        </authorList>
    </citation>
    <scope>NUCLEOTIDE SEQUENCE [LARGE SCALE GENOMIC DNA]</scope>
    <source>
        <strain evidence="12 13">P5342</strain>
    </source>
</reference>
<dbReference type="InterPro" id="IPR054319">
    <property type="entry name" value="PspC-rel_ToastRack"/>
</dbReference>
<dbReference type="Pfam" id="PF10988">
    <property type="entry name" value="DUF2807"/>
    <property type="match status" value="1"/>
</dbReference>
<dbReference type="RefSeq" id="WP_176907026.1">
    <property type="nucleotide sequence ID" value="NZ_JABKAU010000005.1"/>
</dbReference>
<feature type="transmembrane region" description="Helical" evidence="7">
    <location>
        <begin position="198"/>
        <end position="215"/>
    </location>
</feature>
<comment type="subcellular location">
    <subcellularLocation>
        <location evidence="1">Cell membrane</location>
        <topology evidence="1">Single-pass membrane protein</topology>
    </subcellularLocation>
</comment>
<evidence type="ECO:0000313" key="12">
    <source>
        <dbReference type="EMBL" id="NVO30325.1"/>
    </source>
</evidence>
<dbReference type="Proteomes" id="UP000565521">
    <property type="component" value="Unassembled WGS sequence"/>
</dbReference>
<feature type="transmembrane region" description="Helical" evidence="7">
    <location>
        <begin position="402"/>
        <end position="426"/>
    </location>
</feature>
<sequence>MKKNISINLQGMIFHIEEDGYEVLSRYLTEVKAHFSGYRGHEEIVADIESRIAELFAARITPLKQVITLEDVESMTAKMGRVSDFQPADEADEDEQLLASAVANGSAQGTYTGSTGGSTGGSTTTDVPPTTDEAETGTKRLYRDMANSKVAGVAAGIARYFAVNPLWIRLGFLVLALIKPISRGVFDFDDESFRFEGFSLGGFAVLLYVVLWIALPKRHDGTPADEDPSFKKLYRDTDNGKVGGVSAGLAAYFRVDVVLIRILFLVGLFAGGFAFPLYIALWILLPEAKTASDRLRMRGSAVTLSALDSNLRDNPYAAGSDTGTPNNRPVGTFLEDSFSNLRPVLNGIGGIIRAIVGGLLILTGFSLLLPIILGLGVGLGMTTATDWVDVGPLQPFLLFNDISVWAVLSFFLLVGIPALALLLTGVSMLLRRPVLSRAANLTLLGLWLLGIVGSSMAGIRASREFQRESEVTQTVALNGLTSSRLLLERRQLDNDQWVGLDMIGIDSAQAPRFERIISAKGSSDSLARRTAATSTTHTLRILNDSTLSIDDHFTYQPKARLRDQQMRLRLLMPRGRTFRMTESFSNWLDAEDYVGGRQPYRSENFVYRMKGSKLECLTCTDADLRGGNEDNTDDETSADYDEGRADANINLDFGGVDGFDTSESGYGAGRRSYSESDFDHVSVVGPYRLVVRPGSSYSIKAAGSDKALRQLLIERDGSELVIKPRNRSVFRMGNFSSEASRVLITVEMPELNQLEMVGGARAQVSGFSTGDLQVEQAGGSQLTLDGKFGQLNLDLAGACRAALRGSADELSIDGAGACEVTAPGFTARNANIDVVGASKVRLNVTGELQAEATGASVIEYTGSPTNVRRSAVGASSIRAVRD</sequence>
<evidence type="ECO:0000259" key="11">
    <source>
        <dbReference type="Pfam" id="PF22744"/>
    </source>
</evidence>
<dbReference type="GO" id="GO:0005886">
    <property type="term" value="C:plasma membrane"/>
    <property type="evidence" value="ECO:0007669"/>
    <property type="project" value="UniProtKB-SubCell"/>
</dbReference>
<evidence type="ECO:0000313" key="13">
    <source>
        <dbReference type="Proteomes" id="UP000565521"/>
    </source>
</evidence>